<feature type="domain" description="Chorismate-utilising enzyme C-terminal" evidence="11">
    <location>
        <begin position="657"/>
        <end position="772"/>
    </location>
</feature>
<evidence type="ECO:0000256" key="3">
    <source>
        <dbReference type="ARBA" id="ARBA00005970"/>
    </source>
</evidence>
<dbReference type="EC" id="2.6.1.85" evidence="4"/>
<dbReference type="SUPFAM" id="SSF52317">
    <property type="entry name" value="Class I glutamine amidotransferase-like"/>
    <property type="match status" value="1"/>
</dbReference>
<dbReference type="GO" id="GO:0000162">
    <property type="term" value="P:L-tryptophan biosynthetic process"/>
    <property type="evidence" value="ECO:0007669"/>
    <property type="project" value="TreeGrafter"/>
</dbReference>
<evidence type="ECO:0000256" key="7">
    <source>
        <dbReference type="ARBA" id="ARBA00022962"/>
    </source>
</evidence>
<dbReference type="UniPathway" id="UPA00077">
    <property type="reaction ID" value="UER00149"/>
</dbReference>
<dbReference type="Gene3D" id="3.60.120.10">
    <property type="entry name" value="Anthranilate synthase"/>
    <property type="match status" value="1"/>
</dbReference>
<dbReference type="PANTHER" id="PTHR11236">
    <property type="entry name" value="AMINOBENZOATE/ANTHRANILATE SYNTHASE"/>
    <property type="match status" value="1"/>
</dbReference>
<comment type="catalytic activity">
    <reaction evidence="1">
        <text>chorismate + L-glutamine = 4-amino-4-deoxychorismate + L-glutamate</text>
        <dbReference type="Rhea" id="RHEA:11672"/>
        <dbReference type="ChEBI" id="CHEBI:29748"/>
        <dbReference type="ChEBI" id="CHEBI:29985"/>
        <dbReference type="ChEBI" id="CHEBI:58359"/>
        <dbReference type="ChEBI" id="CHEBI:58406"/>
        <dbReference type="EC" id="2.6.1.85"/>
    </reaction>
</comment>
<dbReference type="InterPro" id="IPR006221">
    <property type="entry name" value="TrpG/PapA_dom"/>
</dbReference>
<evidence type="ECO:0000256" key="1">
    <source>
        <dbReference type="ARBA" id="ARBA00001000"/>
    </source>
</evidence>
<comment type="pathway">
    <text evidence="2">Cofactor biosynthesis; tetrahydrofolate biosynthesis; 4-aminobenzoate from chorismate: step 1/2.</text>
</comment>
<feature type="domain" description="Glutamine amidotransferase" evidence="10">
    <location>
        <begin position="14"/>
        <end position="229"/>
    </location>
</feature>
<dbReference type="AlphaFoldDB" id="A0A8E2EYH5"/>
<evidence type="ECO:0000256" key="8">
    <source>
        <dbReference type="ARBA" id="ARBA00031329"/>
    </source>
</evidence>
<evidence type="ECO:0000259" key="11">
    <source>
        <dbReference type="Pfam" id="PF00425"/>
    </source>
</evidence>
<evidence type="ECO:0000256" key="2">
    <source>
        <dbReference type="ARBA" id="ARBA00005009"/>
    </source>
</evidence>
<organism evidence="13 14">
    <name type="scientific">Glonium stellatum</name>
    <dbReference type="NCBI Taxonomy" id="574774"/>
    <lineage>
        <taxon>Eukaryota</taxon>
        <taxon>Fungi</taxon>
        <taxon>Dikarya</taxon>
        <taxon>Ascomycota</taxon>
        <taxon>Pezizomycotina</taxon>
        <taxon>Dothideomycetes</taxon>
        <taxon>Pleosporomycetidae</taxon>
        <taxon>Gloniales</taxon>
        <taxon>Gloniaceae</taxon>
        <taxon>Glonium</taxon>
    </lineage>
</organism>
<dbReference type="GO" id="GO:0046820">
    <property type="term" value="F:4-amino-4-deoxychorismate synthase activity"/>
    <property type="evidence" value="ECO:0007669"/>
    <property type="project" value="UniProtKB-EC"/>
</dbReference>
<dbReference type="NCBIfam" id="TIGR01823">
    <property type="entry name" value="PabB-fungal"/>
    <property type="match status" value="1"/>
</dbReference>
<dbReference type="InterPro" id="IPR010117">
    <property type="entry name" value="PabB_fungal"/>
</dbReference>
<dbReference type="InterPro" id="IPR029062">
    <property type="entry name" value="Class_I_gatase-like"/>
</dbReference>
<dbReference type="GO" id="GO:0008153">
    <property type="term" value="P:4-aminobenzoate biosynthetic process"/>
    <property type="evidence" value="ECO:0007669"/>
    <property type="project" value="TreeGrafter"/>
</dbReference>
<keyword evidence="5" id="KW-0808">Transferase</keyword>
<evidence type="ECO:0000313" key="14">
    <source>
        <dbReference type="Proteomes" id="UP000250140"/>
    </source>
</evidence>
<dbReference type="OrthoDB" id="64220at2759"/>
<dbReference type="EMBL" id="KV749920">
    <property type="protein sequence ID" value="OCL07194.1"/>
    <property type="molecule type" value="Genomic_DNA"/>
</dbReference>
<dbReference type="InterPro" id="IPR005801">
    <property type="entry name" value="ADC_synthase"/>
</dbReference>
<reference evidence="13 14" key="1">
    <citation type="journal article" date="2016" name="Nat. Commun.">
        <title>Ectomycorrhizal ecology is imprinted in the genome of the dominant symbiotic fungus Cenococcum geophilum.</title>
        <authorList>
            <consortium name="DOE Joint Genome Institute"/>
            <person name="Peter M."/>
            <person name="Kohler A."/>
            <person name="Ohm R.A."/>
            <person name="Kuo A."/>
            <person name="Krutzmann J."/>
            <person name="Morin E."/>
            <person name="Arend M."/>
            <person name="Barry K.W."/>
            <person name="Binder M."/>
            <person name="Choi C."/>
            <person name="Clum A."/>
            <person name="Copeland A."/>
            <person name="Grisel N."/>
            <person name="Haridas S."/>
            <person name="Kipfer T."/>
            <person name="LaButti K."/>
            <person name="Lindquist E."/>
            <person name="Lipzen A."/>
            <person name="Maire R."/>
            <person name="Meier B."/>
            <person name="Mihaltcheva S."/>
            <person name="Molinier V."/>
            <person name="Murat C."/>
            <person name="Poggeler S."/>
            <person name="Quandt C.A."/>
            <person name="Sperisen C."/>
            <person name="Tritt A."/>
            <person name="Tisserant E."/>
            <person name="Crous P.W."/>
            <person name="Henrissat B."/>
            <person name="Nehls U."/>
            <person name="Egli S."/>
            <person name="Spatafora J.W."/>
            <person name="Grigoriev I.V."/>
            <person name="Martin F.M."/>
        </authorList>
    </citation>
    <scope>NUCLEOTIDE SEQUENCE [LARGE SCALE GENOMIC DNA]</scope>
    <source>
        <strain evidence="13 14">CBS 207.34</strain>
    </source>
</reference>
<evidence type="ECO:0000313" key="13">
    <source>
        <dbReference type="EMBL" id="OCL07194.1"/>
    </source>
</evidence>
<protein>
    <recommendedName>
        <fullName evidence="4">aminodeoxychorismate synthase</fullName>
        <ecNumber evidence="4">2.6.1.85</ecNumber>
    </recommendedName>
    <alternativeName>
        <fullName evidence="8">Para-aminobenzoate synthase</fullName>
    </alternativeName>
    <alternativeName>
        <fullName evidence="9">p-aminobenzoic acid synthase</fullName>
    </alternativeName>
</protein>
<dbReference type="GO" id="GO:0046656">
    <property type="term" value="P:folic acid biosynthetic process"/>
    <property type="evidence" value="ECO:0007669"/>
    <property type="project" value="UniProtKB-KW"/>
</dbReference>
<dbReference type="InterPro" id="IPR006805">
    <property type="entry name" value="Anth_synth_I_N"/>
</dbReference>
<keyword evidence="6" id="KW-0289">Folate biosynthesis</keyword>
<keyword evidence="7" id="KW-0315">Glutamine amidotransferase</keyword>
<dbReference type="InterPro" id="IPR017926">
    <property type="entry name" value="GATASE"/>
</dbReference>
<dbReference type="GO" id="GO:0046654">
    <property type="term" value="P:tetrahydrofolate biosynthetic process"/>
    <property type="evidence" value="ECO:0007669"/>
    <property type="project" value="UniProtKB-UniPathway"/>
</dbReference>
<evidence type="ECO:0000256" key="9">
    <source>
        <dbReference type="ARBA" id="ARBA00031904"/>
    </source>
</evidence>
<dbReference type="PRINTS" id="PR00096">
    <property type="entry name" value="GATASE"/>
</dbReference>
<feature type="domain" description="Anthranilate synthase component I N-terminal" evidence="12">
    <location>
        <begin position="294"/>
        <end position="420"/>
    </location>
</feature>
<evidence type="ECO:0000259" key="12">
    <source>
        <dbReference type="Pfam" id="PF04715"/>
    </source>
</evidence>
<evidence type="ECO:0000259" key="10">
    <source>
        <dbReference type="Pfam" id="PF00117"/>
    </source>
</evidence>
<dbReference type="Pfam" id="PF04715">
    <property type="entry name" value="Anth_synt_I_N"/>
    <property type="match status" value="1"/>
</dbReference>
<dbReference type="Pfam" id="PF00425">
    <property type="entry name" value="Chorismate_bind"/>
    <property type="match status" value="2"/>
</dbReference>
<dbReference type="GO" id="GO:0005737">
    <property type="term" value="C:cytoplasm"/>
    <property type="evidence" value="ECO:0007669"/>
    <property type="project" value="TreeGrafter"/>
</dbReference>
<feature type="domain" description="Chorismate-utilising enzyme C-terminal" evidence="11">
    <location>
        <begin position="470"/>
        <end position="636"/>
    </location>
</feature>
<dbReference type="PANTHER" id="PTHR11236:SF18">
    <property type="entry name" value="AMINODEOXYCHORISMATE SYNTHASE"/>
    <property type="match status" value="1"/>
</dbReference>
<dbReference type="Gene3D" id="3.40.50.880">
    <property type="match status" value="1"/>
</dbReference>
<comment type="similarity">
    <text evidence="3">In the C-terminal section; belongs to the anthranilate synthase component I family.</text>
</comment>
<dbReference type="CDD" id="cd01743">
    <property type="entry name" value="GATase1_Anthranilate_Synthase"/>
    <property type="match status" value="1"/>
</dbReference>
<name>A0A8E2EYH5_9PEZI</name>
<evidence type="ECO:0000256" key="5">
    <source>
        <dbReference type="ARBA" id="ARBA00022679"/>
    </source>
</evidence>
<accession>A0A8E2EYH5</accession>
<evidence type="ECO:0000256" key="4">
    <source>
        <dbReference type="ARBA" id="ARBA00013139"/>
    </source>
</evidence>
<sequence>MAPAFTTRSPRILFIDAYDSFANNIIALVQESLSAEVTTIRIDDKRFVKGDQECFLRLLKGFDAVIAGPGPGSVTNKKDEGIIGELWRLKDHDLLPVLGICLGFQSLAAHFGAKIERLSEPRHGIISEILHRGNSVFRGVGDVQATQYHSLQVNIGHSIQTRRSVSYPGELWRATHACPQLEPLAWDFDNTQNGAVLMAVRHLEKPFWGVQYHPESICTNTEGAKIVQNWWAEAQAWIREELLARKKDILLSQVNIDMPSYSLLRVAEACRVLGISTTEAAVLESGLNDELKPSAAGTGRYSIIGLFIPEETLRLHYYVSTHTLQLRTGTDEVYLETRVDAIWTYLKALVEHLKPLSDPPGPPFAPFWGGLMGYVSYEAGLDSIDVEPYPMKKDINRPDICFAYITRSIVFDHILKKIYVQSIRGKDMEWVEATIGLISQAVQSEIRTSLAWNSTVLATEAPVGQSFPSRKAYYEKILACQESISAGDSYELCLTEQTAIRLPRSPTQATIPWKLYRKLMTINSAPFGAYIRMGQDGHGFQIVSSSPERFISWDRNGSCQCRPIKGTVKKDPDITREDAEAILSTSKERAENLMIVDLVRHQLHGVYGAGNVQVKQLMEVEEYETVYQLVSVIEGSPPGIQMARTPEEWEDPPDYVSQKKRPEKSGIDVFAASIPPGSMTGAPKKRSCELLQDIEGNQPRGIYAGVLGYLDVGGGGDFSVVIRTMVKWEDEVEVVQLPDGSTREYDIWRIGAGGAITAQSTQMGEYEEMIVKLESTMRTFTPQPS</sequence>
<dbReference type="PRINTS" id="PR00097">
    <property type="entry name" value="ANTSNTHASEII"/>
</dbReference>
<evidence type="ECO:0000256" key="6">
    <source>
        <dbReference type="ARBA" id="ARBA00022909"/>
    </source>
</evidence>
<dbReference type="InterPro" id="IPR015890">
    <property type="entry name" value="Chorismate_C"/>
</dbReference>
<dbReference type="Pfam" id="PF00117">
    <property type="entry name" value="GATase"/>
    <property type="match status" value="1"/>
</dbReference>
<dbReference type="PROSITE" id="PS51273">
    <property type="entry name" value="GATASE_TYPE_1"/>
    <property type="match status" value="1"/>
</dbReference>
<dbReference type="InterPro" id="IPR019999">
    <property type="entry name" value="Anth_synth_I-like"/>
</dbReference>
<gene>
    <name evidence="13" type="ORF">AOQ84DRAFT_342219</name>
</gene>
<dbReference type="SUPFAM" id="SSF56322">
    <property type="entry name" value="ADC synthase"/>
    <property type="match status" value="1"/>
</dbReference>
<proteinExistence type="inferred from homology"/>
<keyword evidence="14" id="KW-1185">Reference proteome</keyword>
<dbReference type="Proteomes" id="UP000250140">
    <property type="component" value="Unassembled WGS sequence"/>
</dbReference>